<proteinExistence type="inferred from homology"/>
<dbReference type="GO" id="GO:0005737">
    <property type="term" value="C:cytoplasm"/>
    <property type="evidence" value="ECO:0007669"/>
    <property type="project" value="TreeGrafter"/>
</dbReference>
<dbReference type="OrthoDB" id="198885at2759"/>
<keyword evidence="4" id="KW-0456">Lyase</keyword>
<evidence type="ECO:0000256" key="3">
    <source>
        <dbReference type="ARBA" id="ARBA00023211"/>
    </source>
</evidence>
<dbReference type="InterPro" id="IPR022830">
    <property type="entry name" value="Indigdn_synthA-like"/>
</dbReference>
<evidence type="ECO:0000256" key="5">
    <source>
        <dbReference type="ARBA" id="ARBA00023295"/>
    </source>
</evidence>
<dbReference type="Pfam" id="PF00294">
    <property type="entry name" value="PfkB"/>
    <property type="match status" value="1"/>
</dbReference>
<keyword evidence="2" id="KW-0378">Hydrolase</keyword>
<gene>
    <name evidence="7" type="ORF">BD410DRAFT_738109</name>
</gene>
<evidence type="ECO:0000313" key="8">
    <source>
        <dbReference type="Proteomes" id="UP000294933"/>
    </source>
</evidence>
<dbReference type="InterPro" id="IPR011611">
    <property type="entry name" value="PfkB_dom"/>
</dbReference>
<dbReference type="PANTHER" id="PTHR42909">
    <property type="entry name" value="ZGC:136858"/>
    <property type="match status" value="1"/>
</dbReference>
<organism evidence="7 8">
    <name type="scientific">Rickenella mellea</name>
    <dbReference type="NCBI Taxonomy" id="50990"/>
    <lineage>
        <taxon>Eukaryota</taxon>
        <taxon>Fungi</taxon>
        <taxon>Dikarya</taxon>
        <taxon>Basidiomycota</taxon>
        <taxon>Agaricomycotina</taxon>
        <taxon>Agaricomycetes</taxon>
        <taxon>Hymenochaetales</taxon>
        <taxon>Rickenellaceae</taxon>
        <taxon>Rickenella</taxon>
    </lineage>
</organism>
<protein>
    <recommendedName>
        <fullName evidence="6">Carbohydrate kinase PfkB domain-containing protein</fullName>
    </recommendedName>
</protein>
<dbReference type="AlphaFoldDB" id="A0A4Y7QNX1"/>
<dbReference type="SUPFAM" id="SSF110581">
    <property type="entry name" value="Indigoidine synthase A-like"/>
    <property type="match status" value="1"/>
</dbReference>
<dbReference type="Gene3D" id="3.40.1190.20">
    <property type="match status" value="1"/>
</dbReference>
<feature type="domain" description="Carbohydrate kinase PfkB" evidence="6">
    <location>
        <begin position="367"/>
        <end position="525"/>
    </location>
</feature>
<keyword evidence="8" id="KW-1185">Reference proteome</keyword>
<dbReference type="GO" id="GO:0016798">
    <property type="term" value="F:hydrolase activity, acting on glycosyl bonds"/>
    <property type="evidence" value="ECO:0007669"/>
    <property type="project" value="UniProtKB-KW"/>
</dbReference>
<dbReference type="GO" id="GO:0046872">
    <property type="term" value="F:metal ion binding"/>
    <property type="evidence" value="ECO:0007669"/>
    <property type="project" value="UniProtKB-KW"/>
</dbReference>
<evidence type="ECO:0000313" key="7">
    <source>
        <dbReference type="EMBL" id="TDL28610.1"/>
    </source>
</evidence>
<evidence type="ECO:0000256" key="4">
    <source>
        <dbReference type="ARBA" id="ARBA00023239"/>
    </source>
</evidence>
<dbReference type="Gene3D" id="3.40.1790.10">
    <property type="entry name" value="Indigoidine synthase domain"/>
    <property type="match status" value="1"/>
</dbReference>
<keyword evidence="5" id="KW-0326">Glycosidase</keyword>
<evidence type="ECO:0000256" key="1">
    <source>
        <dbReference type="ARBA" id="ARBA00022723"/>
    </source>
</evidence>
<dbReference type="GO" id="GO:0004730">
    <property type="term" value="F:pseudouridylate synthase activity"/>
    <property type="evidence" value="ECO:0007669"/>
    <property type="project" value="InterPro"/>
</dbReference>
<keyword evidence="1" id="KW-0479">Metal-binding</keyword>
<reference evidence="7 8" key="1">
    <citation type="submission" date="2018-06" db="EMBL/GenBank/DDBJ databases">
        <title>A transcriptomic atlas of mushroom development highlights an independent origin of complex multicellularity.</title>
        <authorList>
            <consortium name="DOE Joint Genome Institute"/>
            <person name="Krizsan K."/>
            <person name="Almasi E."/>
            <person name="Merenyi Z."/>
            <person name="Sahu N."/>
            <person name="Viragh M."/>
            <person name="Koszo T."/>
            <person name="Mondo S."/>
            <person name="Kiss B."/>
            <person name="Balint B."/>
            <person name="Kues U."/>
            <person name="Barry K."/>
            <person name="Hegedus J.C."/>
            <person name="Henrissat B."/>
            <person name="Johnson J."/>
            <person name="Lipzen A."/>
            <person name="Ohm R."/>
            <person name="Nagy I."/>
            <person name="Pangilinan J."/>
            <person name="Yan J."/>
            <person name="Xiong Y."/>
            <person name="Grigoriev I.V."/>
            <person name="Hibbett D.S."/>
            <person name="Nagy L.G."/>
        </authorList>
    </citation>
    <scope>NUCLEOTIDE SEQUENCE [LARGE SCALE GENOMIC DNA]</scope>
    <source>
        <strain evidence="7 8">SZMC22713</strain>
    </source>
</reference>
<sequence>MLHRHIRSCINSLHCRRRYSQVFGSNKNSLPIDIHPEICDAHASSKPVVALESALITHGLPQPVNLHTALSLQRTVKATGAVPATIGIIDGRIKIGLNDAELERLANVADNRSCVKLSVRDIAPCLALKRDGGTTISATLHLAAHVGIKVVATGGLGGVHRGGENTMDVSADLYQLVHSPVTLVTGGIKSILDIGRHGHPYESLGVPVVTFGRSNDFPAFYSPKSGFKSPWNTDDPRVIAEIMDFSMQLRRSGVFVAVPIPEKYEAEGAEIQKSVEQALRDSVVNGVSMEGNRVTPWLLDRVAQLTGGKSIRSNVALLETAAATGAKIAIQYQHRLNECGSTQEQIDHTDHCAGQTPSPTLAQSHERLVVVGASAIDVTANMHPDYSGMSDYNSRTTAPGEVTVTLGGVGRNIAEAAHRIFTATSGIAPQRFETVLLSPVGNDIFGRSLLDSHQQMGMRNYFVQSPHQRTAVCNLVLSGLGMLVTGVADIDIMNDFDATNFIDRLAKQRPKLVAMDANLLPSNLATLLIYCVQNNIHTLYEPTSVTKSANILPALLSLLKQTGPYRSPVTYASPNVNELAQMYRMSGSEQFNLFGDTDSIWWSAINDLGLGSDWRADIEKLAKLSASPHSPDNGTLSFLAEEGVVQMAVNLLPFFQHLIIKCGRKGVVVVMRIPRQDVARSGWVNEESNPLERSVVWRGSGPGGMVVLKHFPPHSLDKDSLVSDTGAGDSLVGVVCAHLVQNQLAFQRPADLHEIMTAGQQAALLSLQCPTAISPLLGN</sequence>
<evidence type="ECO:0000256" key="2">
    <source>
        <dbReference type="ARBA" id="ARBA00022801"/>
    </source>
</evidence>
<dbReference type="InterPro" id="IPR029056">
    <property type="entry name" value="Ribokinase-like"/>
</dbReference>
<dbReference type="HAMAP" id="MF_01876">
    <property type="entry name" value="PsiMP_glycosidase"/>
    <property type="match status" value="1"/>
</dbReference>
<dbReference type="STRING" id="50990.A0A4Y7QNX1"/>
<evidence type="ECO:0000259" key="6">
    <source>
        <dbReference type="Pfam" id="PF00294"/>
    </source>
</evidence>
<dbReference type="InterPro" id="IPR007342">
    <property type="entry name" value="PsuG"/>
</dbReference>
<dbReference type="VEuPathDB" id="FungiDB:BD410DRAFT_738109"/>
<accession>A0A4Y7QNX1</accession>
<dbReference type="Proteomes" id="UP000294933">
    <property type="component" value="Unassembled WGS sequence"/>
</dbReference>
<dbReference type="SUPFAM" id="SSF53613">
    <property type="entry name" value="Ribokinase-like"/>
    <property type="match status" value="1"/>
</dbReference>
<dbReference type="EMBL" id="ML170157">
    <property type="protein sequence ID" value="TDL28610.1"/>
    <property type="molecule type" value="Genomic_DNA"/>
</dbReference>
<dbReference type="Pfam" id="PF04227">
    <property type="entry name" value="Indigoidine_A"/>
    <property type="match status" value="1"/>
</dbReference>
<dbReference type="PANTHER" id="PTHR42909:SF1">
    <property type="entry name" value="CARBOHYDRATE KINASE PFKB DOMAIN-CONTAINING PROTEIN"/>
    <property type="match status" value="1"/>
</dbReference>
<keyword evidence="3" id="KW-0464">Manganese</keyword>
<name>A0A4Y7QNX1_9AGAM</name>